<sequence>MFQQFQFSASTWLWTSPFSTRDVETLFPKISAMGFDAVEIAVEDPAIIDKEVVRKGLQRYNLKAIVCGAFGPTRDLTHEDPAVHRNCFEYIRQCMDLCTAWGAGFFAGPMYSAVGKARMVPPDQRKKEWELAVNNLRTVCDMATAQGLQIALEPLNRFESDLVNTAADVCRLAEDINHPAARIMLDLFHSNIEEANPEAALQQIGQRLIHLQVSENHRGIPGTGTTAWAAWRKGIEAIGYSGTISIESFTPNNQELAGAVCIWHPLAPSQDQFASEGLAFLKQWTAAKTSIPNQTLLTT</sequence>
<dbReference type="Proteomes" id="UP000184368">
    <property type="component" value="Unassembled WGS sequence"/>
</dbReference>
<dbReference type="STRING" id="1302690.BUE76_12655"/>
<dbReference type="InterPro" id="IPR050312">
    <property type="entry name" value="IolE/XylAMocC-like"/>
</dbReference>
<keyword evidence="3" id="KW-1185">Reference proteome</keyword>
<feature type="domain" description="Xylose isomerase-like TIM barrel" evidence="1">
    <location>
        <begin position="29"/>
        <end position="262"/>
    </location>
</feature>
<dbReference type="Pfam" id="PF01261">
    <property type="entry name" value="AP_endonuc_2"/>
    <property type="match status" value="1"/>
</dbReference>
<dbReference type="SUPFAM" id="SSF51658">
    <property type="entry name" value="Xylose isomerase-like"/>
    <property type="match status" value="1"/>
</dbReference>
<evidence type="ECO:0000259" key="1">
    <source>
        <dbReference type="Pfam" id="PF01261"/>
    </source>
</evidence>
<evidence type="ECO:0000313" key="3">
    <source>
        <dbReference type="Proteomes" id="UP000184368"/>
    </source>
</evidence>
<gene>
    <name evidence="2" type="ORF">SAMN05444008_102212</name>
</gene>
<dbReference type="InterPro" id="IPR036237">
    <property type="entry name" value="Xyl_isomerase-like_sf"/>
</dbReference>
<dbReference type="Gene3D" id="3.20.20.150">
    <property type="entry name" value="Divalent-metal-dependent TIM barrel enzymes"/>
    <property type="match status" value="1"/>
</dbReference>
<accession>A0A1M4VC77</accession>
<reference evidence="2 3" key="1">
    <citation type="submission" date="2016-11" db="EMBL/GenBank/DDBJ databases">
        <authorList>
            <person name="Jaros S."/>
            <person name="Januszkiewicz K."/>
            <person name="Wedrychowicz H."/>
        </authorList>
    </citation>
    <scope>NUCLEOTIDE SEQUENCE [LARGE SCALE GENOMIC DNA]</scope>
    <source>
        <strain evidence="2 3">DSM 26897</strain>
    </source>
</reference>
<protein>
    <submittedName>
        <fullName evidence="2">D-tagatose 3-epimerase</fullName>
    </submittedName>
</protein>
<dbReference type="AlphaFoldDB" id="A0A1M4VC77"/>
<dbReference type="RefSeq" id="WP_073039881.1">
    <property type="nucleotide sequence ID" value="NZ_FQUO01000002.1"/>
</dbReference>
<proteinExistence type="predicted"/>
<evidence type="ECO:0000313" key="2">
    <source>
        <dbReference type="EMBL" id="SHE66458.1"/>
    </source>
</evidence>
<organism evidence="2 3">
    <name type="scientific">Cnuella takakiae</name>
    <dbReference type="NCBI Taxonomy" id="1302690"/>
    <lineage>
        <taxon>Bacteria</taxon>
        <taxon>Pseudomonadati</taxon>
        <taxon>Bacteroidota</taxon>
        <taxon>Chitinophagia</taxon>
        <taxon>Chitinophagales</taxon>
        <taxon>Chitinophagaceae</taxon>
        <taxon>Cnuella</taxon>
    </lineage>
</organism>
<name>A0A1M4VC77_9BACT</name>
<dbReference type="InterPro" id="IPR013022">
    <property type="entry name" value="Xyl_isomerase-like_TIM-brl"/>
</dbReference>
<dbReference type="EMBL" id="FQUO01000002">
    <property type="protein sequence ID" value="SHE66458.1"/>
    <property type="molecule type" value="Genomic_DNA"/>
</dbReference>
<dbReference type="PANTHER" id="PTHR12110">
    <property type="entry name" value="HYDROXYPYRUVATE ISOMERASE"/>
    <property type="match status" value="1"/>
</dbReference>